<dbReference type="PANTHER" id="PTHR33406">
    <property type="entry name" value="MEMBRANE PROTEIN MJ1562-RELATED"/>
    <property type="match status" value="1"/>
</dbReference>
<feature type="transmembrane region" description="Helical" evidence="6">
    <location>
        <begin position="327"/>
        <end position="346"/>
    </location>
</feature>
<evidence type="ECO:0000259" key="7">
    <source>
        <dbReference type="Pfam" id="PF03176"/>
    </source>
</evidence>
<feature type="non-terminal residue" evidence="8">
    <location>
        <position position="749"/>
    </location>
</feature>
<feature type="transmembrane region" description="Helical" evidence="6">
    <location>
        <begin position="358"/>
        <end position="380"/>
    </location>
</feature>
<dbReference type="InterPro" id="IPR050545">
    <property type="entry name" value="Mycobact_MmpL"/>
</dbReference>
<dbReference type="AlphaFoldDB" id="A0A381YQK3"/>
<name>A0A381YQK3_9ZZZZ</name>
<evidence type="ECO:0000256" key="3">
    <source>
        <dbReference type="ARBA" id="ARBA00022692"/>
    </source>
</evidence>
<proteinExistence type="predicted"/>
<keyword evidence="5 6" id="KW-0472">Membrane</keyword>
<evidence type="ECO:0000256" key="1">
    <source>
        <dbReference type="ARBA" id="ARBA00004651"/>
    </source>
</evidence>
<sequence>MASVMIFHRGIQIETNLMSLLPSFEQEVLLQKSVESFSEQVSQNLFFLIGHKNEVSARKAALELAETFRQSGHFNYVQSEVNPQTWKAWYDFYFPYRYQIISAEIRNILNQSEAPQALLLRLQQQLFSPLPLYTSQLLSEDPLLLFPSFLQSLPQPPGKLEVIDGMLTVREGEMSYILVNVTLRHDPFNISQQPQVINHITDAIDEIESVSSGTKIWYTGFLRFASAGALRAQKEVTTIGFGSLIGILILMIITFRGFRQIIVVLLPIFVGILAAFTVCSFVFPKLHLLTFVFGASLIGVSIDYAFHYFVKHRLANDSWNAWAGLRAIFPAITMGVITSILGYAGFYLTPFPALQQIAVFSSVGLLGAYGTVVCWFPLFLRKPPNFASPPITLLPAKWFLCFWGKPSHHPAILLGMVLAGVGCVLSLWTVQYDDDIRALEHLSPELKTEDKKIHDLIGGLDMSHFIVVRGVTEEELLQRQENATQRLQAFAATNDRFFYQSLATLLPSAKTQSENFMLSRGIFLDESETIQQGLTALGFEAESGKRLLRYVAHPKLSFTVKQWLESPVSKPFRHLWLGQIGQEQVSLIMLGREHDPEVLAPLFEEMSGVEYVNQVERISALFTLYREETEGFVALAYGVIFIFLLWKYRIRRALQILAPPALATLLTFAILSLSGQNLNLFNIVSSLLILGIGVDYTIFFAESQHAVEETALAILLSAITTLLSFGLLFLSQTPALASVGLTITLGIGF</sequence>
<dbReference type="EMBL" id="UINC01018796">
    <property type="protein sequence ID" value="SVA79224.1"/>
    <property type="molecule type" value="Genomic_DNA"/>
</dbReference>
<evidence type="ECO:0000256" key="2">
    <source>
        <dbReference type="ARBA" id="ARBA00022475"/>
    </source>
</evidence>
<dbReference type="InterPro" id="IPR004869">
    <property type="entry name" value="MMPL_dom"/>
</dbReference>
<feature type="transmembrane region" description="Helical" evidence="6">
    <location>
        <begin position="261"/>
        <end position="283"/>
    </location>
</feature>
<evidence type="ECO:0000313" key="8">
    <source>
        <dbReference type="EMBL" id="SVA79224.1"/>
    </source>
</evidence>
<gene>
    <name evidence="8" type="ORF">METZ01_LOCUS132078</name>
</gene>
<accession>A0A381YQK3</accession>
<keyword evidence="4 6" id="KW-1133">Transmembrane helix</keyword>
<evidence type="ECO:0000256" key="5">
    <source>
        <dbReference type="ARBA" id="ARBA00023136"/>
    </source>
</evidence>
<evidence type="ECO:0000256" key="6">
    <source>
        <dbReference type="SAM" id="Phobius"/>
    </source>
</evidence>
<organism evidence="8">
    <name type="scientific">marine metagenome</name>
    <dbReference type="NCBI Taxonomy" id="408172"/>
    <lineage>
        <taxon>unclassified sequences</taxon>
        <taxon>metagenomes</taxon>
        <taxon>ecological metagenomes</taxon>
    </lineage>
</organism>
<dbReference type="Gene3D" id="1.20.1640.10">
    <property type="entry name" value="Multidrug efflux transporter AcrB transmembrane domain"/>
    <property type="match status" value="2"/>
</dbReference>
<feature type="transmembrane region" description="Helical" evidence="6">
    <location>
        <begin position="680"/>
        <end position="699"/>
    </location>
</feature>
<feature type="transmembrane region" description="Helical" evidence="6">
    <location>
        <begin position="236"/>
        <end position="255"/>
    </location>
</feature>
<dbReference type="Pfam" id="PF03176">
    <property type="entry name" value="MMPL"/>
    <property type="match status" value="1"/>
</dbReference>
<keyword evidence="3 6" id="KW-0812">Transmembrane</keyword>
<feature type="transmembrane region" description="Helical" evidence="6">
    <location>
        <begin position="653"/>
        <end position="674"/>
    </location>
</feature>
<feature type="transmembrane region" description="Helical" evidence="6">
    <location>
        <begin position="411"/>
        <end position="430"/>
    </location>
</feature>
<feature type="domain" description="Membrane transport protein MMPL" evidence="7">
    <location>
        <begin position="179"/>
        <end position="368"/>
    </location>
</feature>
<feature type="transmembrane region" description="Helical" evidence="6">
    <location>
        <begin position="288"/>
        <end position="307"/>
    </location>
</feature>
<feature type="transmembrane region" description="Helical" evidence="6">
    <location>
        <begin position="629"/>
        <end position="646"/>
    </location>
</feature>
<keyword evidence="2" id="KW-1003">Cell membrane</keyword>
<protein>
    <recommendedName>
        <fullName evidence="7">Membrane transport protein MMPL domain-containing protein</fullName>
    </recommendedName>
</protein>
<comment type="subcellular location">
    <subcellularLocation>
        <location evidence="1">Cell membrane</location>
        <topology evidence="1">Multi-pass membrane protein</topology>
    </subcellularLocation>
</comment>
<feature type="transmembrane region" description="Helical" evidence="6">
    <location>
        <begin position="711"/>
        <end position="730"/>
    </location>
</feature>
<dbReference type="PANTHER" id="PTHR33406:SF13">
    <property type="entry name" value="MEMBRANE PROTEIN YDFJ"/>
    <property type="match status" value="1"/>
</dbReference>
<evidence type="ECO:0000256" key="4">
    <source>
        <dbReference type="ARBA" id="ARBA00022989"/>
    </source>
</evidence>
<dbReference type="GO" id="GO:0005886">
    <property type="term" value="C:plasma membrane"/>
    <property type="evidence" value="ECO:0007669"/>
    <property type="project" value="UniProtKB-SubCell"/>
</dbReference>
<reference evidence="8" key="1">
    <citation type="submission" date="2018-05" db="EMBL/GenBank/DDBJ databases">
        <authorList>
            <person name="Lanie J.A."/>
            <person name="Ng W.-L."/>
            <person name="Kazmierczak K.M."/>
            <person name="Andrzejewski T.M."/>
            <person name="Davidsen T.M."/>
            <person name="Wayne K.J."/>
            <person name="Tettelin H."/>
            <person name="Glass J.I."/>
            <person name="Rusch D."/>
            <person name="Podicherti R."/>
            <person name="Tsui H.-C.T."/>
            <person name="Winkler M.E."/>
        </authorList>
    </citation>
    <scope>NUCLEOTIDE SEQUENCE</scope>
</reference>
<dbReference type="SUPFAM" id="SSF82866">
    <property type="entry name" value="Multidrug efflux transporter AcrB transmembrane domain"/>
    <property type="match status" value="2"/>
</dbReference>